<feature type="compositionally biased region" description="Basic and acidic residues" evidence="6">
    <location>
        <begin position="1"/>
        <end position="28"/>
    </location>
</feature>
<dbReference type="Pfam" id="PF01997">
    <property type="entry name" value="Translin"/>
    <property type="match status" value="1"/>
</dbReference>
<evidence type="ECO:0000256" key="4">
    <source>
        <dbReference type="ARBA" id="ARBA00022490"/>
    </source>
</evidence>
<organism evidence="7 8">
    <name type="scientific">Pleurostoma richardsiae</name>
    <dbReference type="NCBI Taxonomy" id="41990"/>
    <lineage>
        <taxon>Eukaryota</taxon>
        <taxon>Fungi</taxon>
        <taxon>Dikarya</taxon>
        <taxon>Ascomycota</taxon>
        <taxon>Pezizomycotina</taxon>
        <taxon>Sordariomycetes</taxon>
        <taxon>Sordariomycetidae</taxon>
        <taxon>Calosphaeriales</taxon>
        <taxon>Pleurostomataceae</taxon>
        <taxon>Pleurostoma</taxon>
    </lineage>
</organism>
<feature type="region of interest" description="Disordered" evidence="6">
    <location>
        <begin position="1"/>
        <end position="37"/>
    </location>
</feature>
<dbReference type="AlphaFoldDB" id="A0AA38VGP7"/>
<proteinExistence type="inferred from homology"/>
<dbReference type="Proteomes" id="UP001174694">
    <property type="component" value="Unassembled WGS sequence"/>
</dbReference>
<comment type="subcellular location">
    <subcellularLocation>
        <location evidence="2">Cytoplasm</location>
    </subcellularLocation>
    <subcellularLocation>
        <location evidence="1">Nucleus</location>
    </subcellularLocation>
</comment>
<evidence type="ECO:0000313" key="7">
    <source>
        <dbReference type="EMBL" id="KAJ9150274.1"/>
    </source>
</evidence>
<keyword evidence="8" id="KW-1185">Reference proteome</keyword>
<dbReference type="GO" id="GO:0005634">
    <property type="term" value="C:nucleus"/>
    <property type="evidence" value="ECO:0007669"/>
    <property type="project" value="UniProtKB-SubCell"/>
</dbReference>
<dbReference type="SUPFAM" id="SSF74784">
    <property type="entry name" value="Translin"/>
    <property type="match status" value="1"/>
</dbReference>
<name>A0AA38VGP7_9PEZI</name>
<dbReference type="CDD" id="cd14820">
    <property type="entry name" value="TRAX"/>
    <property type="match status" value="1"/>
</dbReference>
<evidence type="ECO:0000256" key="1">
    <source>
        <dbReference type="ARBA" id="ARBA00004123"/>
    </source>
</evidence>
<comment type="similarity">
    <text evidence="3">Belongs to the translin family.</text>
</comment>
<gene>
    <name evidence="7" type="ORF">NKR23_g3771</name>
</gene>
<keyword evidence="4" id="KW-0963">Cytoplasm</keyword>
<dbReference type="InterPro" id="IPR002848">
    <property type="entry name" value="Translin_fam"/>
</dbReference>
<feature type="region of interest" description="Disordered" evidence="6">
    <location>
        <begin position="291"/>
        <end position="311"/>
    </location>
</feature>
<evidence type="ECO:0000256" key="2">
    <source>
        <dbReference type="ARBA" id="ARBA00004496"/>
    </source>
</evidence>
<reference evidence="7" key="1">
    <citation type="submission" date="2022-07" db="EMBL/GenBank/DDBJ databases">
        <title>Fungi with potential for degradation of polypropylene.</title>
        <authorList>
            <person name="Gostincar C."/>
        </authorList>
    </citation>
    <scope>NUCLEOTIDE SEQUENCE</scope>
    <source>
        <strain evidence="7">EXF-13308</strain>
    </source>
</reference>
<dbReference type="InterPro" id="IPR036081">
    <property type="entry name" value="Translin_sf"/>
</dbReference>
<evidence type="ECO:0000313" key="8">
    <source>
        <dbReference type="Proteomes" id="UP001174694"/>
    </source>
</evidence>
<feature type="compositionally biased region" description="Acidic residues" evidence="6">
    <location>
        <begin position="301"/>
        <end position="311"/>
    </location>
</feature>
<dbReference type="InterPro" id="IPR016068">
    <property type="entry name" value="Translin_N"/>
</dbReference>
<sequence>MSGQKRDYRGHARHHEPRDRQQHREPPKPRQPTVRNAYTPMFERFRDELDEHHDRRERLAKASRDVTGLSKKIIFSLQRVREIQSDLPDDISNEMQSRLAEAATLLSSVAGELQGINRWRYMRQMSCIEELMEALTFAHYLRTQSLMSFDNAAQTLRDLSTRSAGPDKEDVAMQDDAGALSNAPSPAEQGEKEAKPFISLAEDDYLGGVFDLSGEMMRFATTTAALKGRMAGSGTDGSGRDRTIVVDMQDLGSFFEMLPQQHTKSYQIKMSTLRASVLKVEKLGYGLTVRGSERPKGWMPDTDEQEQVLED</sequence>
<keyword evidence="5" id="KW-0539">Nucleus</keyword>
<protein>
    <submittedName>
        <fullName evidence="7">Translin-associated protein X</fullName>
    </submittedName>
</protein>
<evidence type="ECO:0000256" key="5">
    <source>
        <dbReference type="ARBA" id="ARBA00023242"/>
    </source>
</evidence>
<comment type="caution">
    <text evidence="7">The sequence shown here is derived from an EMBL/GenBank/DDBJ whole genome shotgun (WGS) entry which is preliminary data.</text>
</comment>
<dbReference type="Gene3D" id="1.20.58.190">
    <property type="entry name" value="Translin, domain 1"/>
    <property type="match status" value="1"/>
</dbReference>
<dbReference type="Gene3D" id="1.20.58.200">
    <property type="entry name" value="Translin, domain 2"/>
    <property type="match status" value="1"/>
</dbReference>
<accession>A0AA38VGP7</accession>
<evidence type="ECO:0000256" key="3">
    <source>
        <dbReference type="ARBA" id="ARBA00005902"/>
    </source>
</evidence>
<dbReference type="GO" id="GO:0005737">
    <property type="term" value="C:cytoplasm"/>
    <property type="evidence" value="ECO:0007669"/>
    <property type="project" value="UniProtKB-SubCell"/>
</dbReference>
<dbReference type="PANTHER" id="PTHR10741">
    <property type="entry name" value="TRANSLIN AND TRANSLIN ASSOCIATED PROTEIN X"/>
    <property type="match status" value="1"/>
</dbReference>
<dbReference type="GO" id="GO:0043565">
    <property type="term" value="F:sequence-specific DNA binding"/>
    <property type="evidence" value="ECO:0007669"/>
    <property type="project" value="InterPro"/>
</dbReference>
<dbReference type="EMBL" id="JANBVO010000008">
    <property type="protein sequence ID" value="KAJ9150274.1"/>
    <property type="molecule type" value="Genomic_DNA"/>
</dbReference>
<dbReference type="InterPro" id="IPR016069">
    <property type="entry name" value="Translin_C"/>
</dbReference>
<evidence type="ECO:0000256" key="6">
    <source>
        <dbReference type="SAM" id="MobiDB-lite"/>
    </source>
</evidence>